<sequence length="92" mass="10365">MDDDNGPHALWTPRPAARPVDIPADRTALWTPSPDRTPCSGRRPTARPVDDTARPHTLWSKRHADYLRSERSTSSSMSGVSRPVYVLWGLTW</sequence>
<accession>A0ABP8JUS9</accession>
<dbReference type="EMBL" id="BAABGM010000001">
    <property type="protein sequence ID" value="GAA4396384.1"/>
    <property type="molecule type" value="Genomic_DNA"/>
</dbReference>
<evidence type="ECO:0000313" key="2">
    <source>
        <dbReference type="EMBL" id="GAA4396384.1"/>
    </source>
</evidence>
<organism evidence="2 3">
    <name type="scientific">Fodinibacter luteus</name>
    <dbReference type="NCBI Taxonomy" id="552064"/>
    <lineage>
        <taxon>Bacteria</taxon>
        <taxon>Bacillati</taxon>
        <taxon>Actinomycetota</taxon>
        <taxon>Actinomycetes</taxon>
        <taxon>Micrococcales</taxon>
        <taxon>Intrasporangiaceae</taxon>
        <taxon>Fodinibacter (ex Wang et al. 2009)</taxon>
    </lineage>
</organism>
<comment type="caution">
    <text evidence="2">The sequence shown here is derived from an EMBL/GenBank/DDBJ whole genome shotgun (WGS) entry which is preliminary data.</text>
</comment>
<reference evidence="3" key="1">
    <citation type="journal article" date="2019" name="Int. J. Syst. Evol. Microbiol.">
        <title>The Global Catalogue of Microorganisms (GCM) 10K type strain sequencing project: providing services to taxonomists for standard genome sequencing and annotation.</title>
        <authorList>
            <consortium name="The Broad Institute Genomics Platform"/>
            <consortium name="The Broad Institute Genome Sequencing Center for Infectious Disease"/>
            <person name="Wu L."/>
            <person name="Ma J."/>
        </authorList>
    </citation>
    <scope>NUCLEOTIDE SEQUENCE [LARGE SCALE GENOMIC DNA]</scope>
    <source>
        <strain evidence="3">JCM 17809</strain>
    </source>
</reference>
<evidence type="ECO:0000313" key="3">
    <source>
        <dbReference type="Proteomes" id="UP001500945"/>
    </source>
</evidence>
<evidence type="ECO:0000256" key="1">
    <source>
        <dbReference type="SAM" id="MobiDB-lite"/>
    </source>
</evidence>
<gene>
    <name evidence="2" type="ORF">GCM10023168_00200</name>
</gene>
<protein>
    <submittedName>
        <fullName evidence="2">Uncharacterized protein</fullName>
    </submittedName>
</protein>
<name>A0ABP8JUS9_9MICO</name>
<proteinExistence type="predicted"/>
<dbReference type="Proteomes" id="UP001500945">
    <property type="component" value="Unassembled WGS sequence"/>
</dbReference>
<keyword evidence="3" id="KW-1185">Reference proteome</keyword>
<feature type="region of interest" description="Disordered" evidence="1">
    <location>
        <begin position="1"/>
        <end position="55"/>
    </location>
</feature>